<dbReference type="STRING" id="225345.CLCHR_08960"/>
<evidence type="ECO:0000313" key="1">
    <source>
        <dbReference type="EMBL" id="OPJ65320.1"/>
    </source>
</evidence>
<name>A0A1V4IZQ7_9CLOT</name>
<evidence type="ECO:0000313" key="2">
    <source>
        <dbReference type="Proteomes" id="UP000191056"/>
    </source>
</evidence>
<dbReference type="AlphaFoldDB" id="A0A1V4IZQ7"/>
<accession>A0A1V4IZQ7</accession>
<dbReference type="EMBL" id="MZGT01000009">
    <property type="protein sequence ID" value="OPJ65320.1"/>
    <property type="molecule type" value="Genomic_DNA"/>
</dbReference>
<keyword evidence="2" id="KW-1185">Reference proteome</keyword>
<comment type="caution">
    <text evidence="1">The sequence shown here is derived from an EMBL/GenBank/DDBJ whole genome shotgun (WGS) entry which is preliminary data.</text>
</comment>
<proteinExistence type="predicted"/>
<organism evidence="1 2">
    <name type="scientific">Clostridium chromiireducens</name>
    <dbReference type="NCBI Taxonomy" id="225345"/>
    <lineage>
        <taxon>Bacteria</taxon>
        <taxon>Bacillati</taxon>
        <taxon>Bacillota</taxon>
        <taxon>Clostridia</taxon>
        <taxon>Eubacteriales</taxon>
        <taxon>Clostridiaceae</taxon>
        <taxon>Clostridium</taxon>
    </lineage>
</organism>
<dbReference type="Proteomes" id="UP000191056">
    <property type="component" value="Unassembled WGS sequence"/>
</dbReference>
<gene>
    <name evidence="1" type="ORF">CLCHR_08960</name>
</gene>
<protein>
    <submittedName>
        <fullName evidence="1">Uncharacterized protein</fullName>
    </submittedName>
</protein>
<reference evidence="1 2" key="1">
    <citation type="submission" date="2017-03" db="EMBL/GenBank/DDBJ databases">
        <title>Genome sequence of Clostridium chromiireducens DSM 23318.</title>
        <authorList>
            <person name="Poehlein A."/>
            <person name="Daniel R."/>
        </authorList>
    </citation>
    <scope>NUCLEOTIDE SEQUENCE [LARGE SCALE GENOMIC DNA]</scope>
    <source>
        <strain evidence="1 2">DSM 23318</strain>
    </source>
</reference>
<sequence length="31" mass="3802">MELIYYIRYNGTNKKVLEMEVVISEYNGERF</sequence>